<dbReference type="InterPro" id="IPR023631">
    <property type="entry name" value="Amidase_dom"/>
</dbReference>
<evidence type="ECO:0000313" key="3">
    <source>
        <dbReference type="EMBL" id="SUZ88098.1"/>
    </source>
</evidence>
<dbReference type="PROSITE" id="PS00571">
    <property type="entry name" value="AMIDASES"/>
    <property type="match status" value="1"/>
</dbReference>
<evidence type="ECO:0000259" key="2">
    <source>
        <dbReference type="Pfam" id="PF01425"/>
    </source>
</evidence>
<dbReference type="PANTHER" id="PTHR11895">
    <property type="entry name" value="TRANSAMIDASE"/>
    <property type="match status" value="1"/>
</dbReference>
<dbReference type="GO" id="GO:0003824">
    <property type="term" value="F:catalytic activity"/>
    <property type="evidence" value="ECO:0007669"/>
    <property type="project" value="InterPro"/>
</dbReference>
<evidence type="ECO:0000256" key="1">
    <source>
        <dbReference type="SAM" id="MobiDB-lite"/>
    </source>
</evidence>
<accession>A0A381RAX6</accession>
<dbReference type="InterPro" id="IPR020556">
    <property type="entry name" value="Amidase_CS"/>
</dbReference>
<protein>
    <recommendedName>
        <fullName evidence="2">Amidase domain-containing protein</fullName>
    </recommendedName>
</protein>
<sequence length="464" mass="49032">MSPADLTAREQVRLIEDRGLSARELLVACRERAESTEPVVNALVTLDWEYAESLAAALDADPGLSPDAPLRGLVIAHKDLLDVAGVRTTYGSPLFIDHVPVVSHPIVDLLAEAGTVRVGKTNTPEFGAGSHTFNPVHGLTRNPWDPTRSAGGSSGGAAAALACGSLSLADGSDLGGSLRNPASFCGIVGLRPSSGSIPGFAPLDDRLGMSTQGPMGRTVDDVALFHAVLVGGAPSVVAHRPKRLLVSVDHGDLPVDPEVRRVVAAVVEALSDSGWEIHESRPPLDGADECFQTLRALGFATRLGALSEEVSLKATIRQEIREGLLLEVDALTRAVAEERRLRSCWDDFLGPDEVLLTPTSQVPPFPVGEEWVREVEGRNLGRYTDWMRSCSRLTVPGGPSISIPAGWSAEGLPIGIQLSGARNRDRRLLEVAAAAEEVLGTGPRPPLEALAACDPASLPRGPIR</sequence>
<gene>
    <name evidence="3" type="ORF">METZ01_LOCUS40952</name>
</gene>
<dbReference type="AlphaFoldDB" id="A0A381RAX6"/>
<name>A0A381RAX6_9ZZZZ</name>
<organism evidence="3">
    <name type="scientific">marine metagenome</name>
    <dbReference type="NCBI Taxonomy" id="408172"/>
    <lineage>
        <taxon>unclassified sequences</taxon>
        <taxon>metagenomes</taxon>
        <taxon>ecological metagenomes</taxon>
    </lineage>
</organism>
<reference evidence="3" key="1">
    <citation type="submission" date="2018-05" db="EMBL/GenBank/DDBJ databases">
        <authorList>
            <person name="Lanie J.A."/>
            <person name="Ng W.-L."/>
            <person name="Kazmierczak K.M."/>
            <person name="Andrzejewski T.M."/>
            <person name="Davidsen T.M."/>
            <person name="Wayne K.J."/>
            <person name="Tettelin H."/>
            <person name="Glass J.I."/>
            <person name="Rusch D."/>
            <person name="Podicherti R."/>
            <person name="Tsui H.-C.T."/>
            <person name="Winkler M.E."/>
        </authorList>
    </citation>
    <scope>NUCLEOTIDE SEQUENCE</scope>
</reference>
<proteinExistence type="predicted"/>
<dbReference type="SUPFAM" id="SSF75304">
    <property type="entry name" value="Amidase signature (AS) enzymes"/>
    <property type="match status" value="1"/>
</dbReference>
<dbReference type="Pfam" id="PF01425">
    <property type="entry name" value="Amidase"/>
    <property type="match status" value="1"/>
</dbReference>
<dbReference type="InterPro" id="IPR036928">
    <property type="entry name" value="AS_sf"/>
</dbReference>
<dbReference type="PANTHER" id="PTHR11895:SF76">
    <property type="entry name" value="INDOLEACETAMIDE HYDROLASE"/>
    <property type="match status" value="1"/>
</dbReference>
<feature type="domain" description="Amidase" evidence="2">
    <location>
        <begin position="24"/>
        <end position="429"/>
    </location>
</feature>
<feature type="region of interest" description="Disordered" evidence="1">
    <location>
        <begin position="444"/>
        <end position="464"/>
    </location>
</feature>
<dbReference type="InterPro" id="IPR000120">
    <property type="entry name" value="Amidase"/>
</dbReference>
<dbReference type="EMBL" id="UINC01001754">
    <property type="protein sequence ID" value="SUZ88098.1"/>
    <property type="molecule type" value="Genomic_DNA"/>
</dbReference>
<dbReference type="Gene3D" id="3.90.1300.10">
    <property type="entry name" value="Amidase signature (AS) domain"/>
    <property type="match status" value="1"/>
</dbReference>